<dbReference type="AlphaFoldDB" id="A0A814FCL3"/>
<sequence length="576" mass="65311">MSPIWLIFFTFYELPLETEVGFDNWSSSVVNLNDLKNNIVSYLVQIGVISRFNQGSYEISECNLILNRLQRYVDIEKPYLKICPLHRYTFGIGWKDQTYCQHIDHKNSSDIPGKKRKRKQYSTSNNRVAPIHLVQHLARFPYGGRLCAFHLKEVYSTIQLRQSTADELNAISGVHSYEGEVNNNLELNDTNILLMSLDQSPLKSEASVPLEEQAPGSIRRLTRKLRRAVSVAAANFAESIAPGQGKKLLQLAHLNNLAERPSLNVSTSSNTSIDEQYLSYLIQMYQAYEEKNLPFNEQVRVLSLIPKSWKLTSKMIEEKFNCTSYAVKTARRLYNMTDIPLHIEEKIPKSRQRLDPRKIDYFISWITQSDLLISIPWGNTNLKLENGEKISIPRQMLQAQKSQVIHLYKQHCNELGILTRQDFDLYYHGERCTSDQPQSLTCPFCGEMGFGFPYLDELSSSNNSTQNVDLFQHLQTKHADDQQSQEVICPICAAMINGEPNLVTADLISHIANDHQYSPVDTPSSAGDGTNPYSRQSSSATDYDFGIGAGIRGGFRRGSLRTPGRRGGLGRESGHS</sequence>
<dbReference type="Proteomes" id="UP000663829">
    <property type="component" value="Unassembled WGS sequence"/>
</dbReference>
<dbReference type="InterPro" id="IPR008598">
    <property type="entry name" value="Di19_Zn-bd"/>
</dbReference>
<feature type="chain" id="PRO_5035599816" description="Di19 zinc-binding domain-containing protein" evidence="2">
    <location>
        <begin position="19"/>
        <end position="576"/>
    </location>
</feature>
<evidence type="ECO:0000256" key="2">
    <source>
        <dbReference type="SAM" id="SignalP"/>
    </source>
</evidence>
<organism evidence="4 6">
    <name type="scientific">Didymodactylos carnosus</name>
    <dbReference type="NCBI Taxonomy" id="1234261"/>
    <lineage>
        <taxon>Eukaryota</taxon>
        <taxon>Metazoa</taxon>
        <taxon>Spiralia</taxon>
        <taxon>Gnathifera</taxon>
        <taxon>Rotifera</taxon>
        <taxon>Eurotatoria</taxon>
        <taxon>Bdelloidea</taxon>
        <taxon>Philodinida</taxon>
        <taxon>Philodinidae</taxon>
        <taxon>Didymodactylos</taxon>
    </lineage>
</organism>
<evidence type="ECO:0000313" key="4">
    <source>
        <dbReference type="EMBL" id="CAF0981434.1"/>
    </source>
</evidence>
<dbReference type="Pfam" id="PF05605">
    <property type="entry name" value="zf-Di19"/>
    <property type="match status" value="1"/>
</dbReference>
<feature type="compositionally biased region" description="Gly residues" evidence="1">
    <location>
        <begin position="565"/>
        <end position="576"/>
    </location>
</feature>
<keyword evidence="6" id="KW-1185">Reference proteome</keyword>
<dbReference type="Proteomes" id="UP000681722">
    <property type="component" value="Unassembled WGS sequence"/>
</dbReference>
<proteinExistence type="predicted"/>
<accession>A0A814FCL3</accession>
<reference evidence="4" key="1">
    <citation type="submission" date="2021-02" db="EMBL/GenBank/DDBJ databases">
        <authorList>
            <person name="Nowell W R."/>
        </authorList>
    </citation>
    <scope>NUCLEOTIDE SEQUENCE</scope>
</reference>
<evidence type="ECO:0000256" key="1">
    <source>
        <dbReference type="SAM" id="MobiDB-lite"/>
    </source>
</evidence>
<feature type="region of interest" description="Disordered" evidence="1">
    <location>
        <begin position="516"/>
        <end position="576"/>
    </location>
</feature>
<feature type="compositionally biased region" description="Polar residues" evidence="1">
    <location>
        <begin position="516"/>
        <end position="541"/>
    </location>
</feature>
<feature type="signal peptide" evidence="2">
    <location>
        <begin position="1"/>
        <end position="18"/>
    </location>
</feature>
<keyword evidence="2" id="KW-0732">Signal</keyword>
<name>A0A814FCL3_9BILA</name>
<feature type="domain" description="Di19 zinc-binding" evidence="3">
    <location>
        <begin position="465"/>
        <end position="515"/>
    </location>
</feature>
<comment type="caution">
    <text evidence="4">The sequence shown here is derived from an EMBL/GenBank/DDBJ whole genome shotgun (WGS) entry which is preliminary data.</text>
</comment>
<gene>
    <name evidence="4" type="ORF">GPM918_LOCUS12770</name>
    <name evidence="5" type="ORF">SRO942_LOCUS12770</name>
</gene>
<dbReference type="EMBL" id="CAJOBC010002835">
    <property type="protein sequence ID" value="CAF3753980.1"/>
    <property type="molecule type" value="Genomic_DNA"/>
</dbReference>
<evidence type="ECO:0000259" key="3">
    <source>
        <dbReference type="Pfam" id="PF05605"/>
    </source>
</evidence>
<evidence type="ECO:0000313" key="5">
    <source>
        <dbReference type="EMBL" id="CAF3753980.1"/>
    </source>
</evidence>
<protein>
    <recommendedName>
        <fullName evidence="3">Di19 zinc-binding domain-containing protein</fullName>
    </recommendedName>
</protein>
<dbReference type="EMBL" id="CAJNOQ010002835">
    <property type="protein sequence ID" value="CAF0981434.1"/>
    <property type="molecule type" value="Genomic_DNA"/>
</dbReference>
<dbReference type="OrthoDB" id="7873042at2759"/>
<evidence type="ECO:0000313" key="6">
    <source>
        <dbReference type="Proteomes" id="UP000663829"/>
    </source>
</evidence>